<organism evidence="1 2">
    <name type="scientific">Deinococcus piscis</name>
    <dbReference type="NCBI Taxonomy" id="394230"/>
    <lineage>
        <taxon>Bacteria</taxon>
        <taxon>Thermotogati</taxon>
        <taxon>Deinococcota</taxon>
        <taxon>Deinococci</taxon>
        <taxon>Deinococcales</taxon>
        <taxon>Deinococcaceae</taxon>
        <taxon>Deinococcus</taxon>
    </lineage>
</organism>
<proteinExistence type="predicted"/>
<sequence>MLPVGAVQAQQDFPWWKMDDKQSDEKAHVQLLIPESAVCPPFFSLWGTDTGHVGTQVVMIDAPRGNHRQEDIDEPLERVDAEVTGVRFEVPGECGSLLGSGFC</sequence>
<gene>
    <name evidence="1" type="ORF">GCM10017783_21060</name>
</gene>
<accession>A0ABQ3KFD5</accession>
<protein>
    <submittedName>
        <fullName evidence="1">Uncharacterized protein</fullName>
    </submittedName>
</protein>
<keyword evidence="2" id="KW-1185">Reference proteome</keyword>
<evidence type="ECO:0000313" key="2">
    <source>
        <dbReference type="Proteomes" id="UP000632154"/>
    </source>
</evidence>
<comment type="caution">
    <text evidence="1">The sequence shown here is derived from an EMBL/GenBank/DDBJ whole genome shotgun (WGS) entry which is preliminary data.</text>
</comment>
<reference evidence="2" key="1">
    <citation type="journal article" date="2019" name="Int. J. Syst. Evol. Microbiol.">
        <title>The Global Catalogue of Microorganisms (GCM) 10K type strain sequencing project: providing services to taxonomists for standard genome sequencing and annotation.</title>
        <authorList>
            <consortium name="The Broad Institute Genomics Platform"/>
            <consortium name="The Broad Institute Genome Sequencing Center for Infectious Disease"/>
            <person name="Wu L."/>
            <person name="Ma J."/>
        </authorList>
    </citation>
    <scope>NUCLEOTIDE SEQUENCE [LARGE SCALE GENOMIC DNA]</scope>
    <source>
        <strain evidence="2">CGMCC 1.18439</strain>
    </source>
</reference>
<dbReference type="EMBL" id="BNAL01000030">
    <property type="protein sequence ID" value="GHG08249.1"/>
    <property type="molecule type" value="Genomic_DNA"/>
</dbReference>
<name>A0ABQ3KFD5_9DEIO</name>
<dbReference type="Proteomes" id="UP000632154">
    <property type="component" value="Unassembled WGS sequence"/>
</dbReference>
<evidence type="ECO:0000313" key="1">
    <source>
        <dbReference type="EMBL" id="GHG08249.1"/>
    </source>
</evidence>